<evidence type="ECO:0000256" key="2">
    <source>
        <dbReference type="ARBA" id="ARBA00004611"/>
    </source>
</evidence>
<keyword evidence="6" id="KW-0282">Flagellum</keyword>
<dbReference type="RefSeq" id="XP_019497104.1">
    <property type="nucleotide sequence ID" value="XM_019641559.1"/>
</dbReference>
<name>A0A8B7R7Q8_HIPAR</name>
<evidence type="ECO:0000256" key="10">
    <source>
        <dbReference type="SAM" id="Coils"/>
    </source>
</evidence>
<dbReference type="PANTHER" id="PTHR31598:SF1">
    <property type="entry name" value="DYNEIN REGULATORY COMPLEX PROTEIN 10"/>
    <property type="match status" value="1"/>
</dbReference>
<protein>
    <recommendedName>
        <fullName evidence="4">Dynein regulatory complex protein 10</fullName>
    </recommendedName>
</protein>
<evidence type="ECO:0000313" key="15">
    <source>
        <dbReference type="RefSeq" id="XP_019497106.1"/>
    </source>
</evidence>
<dbReference type="AlphaFoldDB" id="A0A8B7R7Q8"/>
<evidence type="ECO:0000256" key="4">
    <source>
        <dbReference type="ARBA" id="ARBA00021752"/>
    </source>
</evidence>
<evidence type="ECO:0000256" key="1">
    <source>
        <dbReference type="ARBA" id="ARBA00003029"/>
    </source>
</evidence>
<evidence type="ECO:0000256" key="9">
    <source>
        <dbReference type="ARBA" id="ARBA00023273"/>
    </source>
</evidence>
<gene>
    <name evidence="13 14 15" type="primary">IQCD</name>
</gene>
<dbReference type="OrthoDB" id="536093at2759"/>
<keyword evidence="9" id="KW-0966">Cell projection</keyword>
<dbReference type="PANTHER" id="PTHR31598">
    <property type="entry name" value="IQ DOMAIN-CONTAINING PROTEIN D"/>
    <property type="match status" value="1"/>
</dbReference>
<reference evidence="13 14" key="1">
    <citation type="submission" date="2025-04" db="UniProtKB">
        <authorList>
            <consortium name="RefSeq"/>
        </authorList>
    </citation>
    <scope>IDENTIFICATION</scope>
    <source>
        <tissue evidence="13 14">Muscle</tissue>
    </source>
</reference>
<dbReference type="InterPro" id="IPR042815">
    <property type="entry name" value="DRC10"/>
</dbReference>
<evidence type="ECO:0000256" key="5">
    <source>
        <dbReference type="ARBA" id="ARBA00022490"/>
    </source>
</evidence>
<evidence type="ECO:0000313" key="14">
    <source>
        <dbReference type="RefSeq" id="XP_019497105.1"/>
    </source>
</evidence>
<feature type="region of interest" description="Disordered" evidence="11">
    <location>
        <begin position="342"/>
        <end position="438"/>
    </location>
</feature>
<evidence type="ECO:0000313" key="12">
    <source>
        <dbReference type="Proteomes" id="UP000694851"/>
    </source>
</evidence>
<feature type="coiled-coil region" evidence="10">
    <location>
        <begin position="212"/>
        <end position="246"/>
    </location>
</feature>
<comment type="function">
    <text evidence="1">Component of the nexin-dynein regulatory complex (N-DRC), a key regulator of ciliary/flagellar motility which maintains the alignment and integrity of the distal axoneme and regulates microtubule sliding in motile axonemes.</text>
</comment>
<evidence type="ECO:0000256" key="6">
    <source>
        <dbReference type="ARBA" id="ARBA00022846"/>
    </source>
</evidence>
<dbReference type="KEGG" id="hai:109382213"/>
<sequence>MALDSVALAPLYQGPNINRIRLLAEAPKKPAFSLKSLVPSKSKLTTIETKRIMFVLDETIHKVELVTLLSSVASTSEGLEGMLGDDIMKAVREHEDLSQVLLDKFSYLQDEERRLRAEEEFKDEGWFRDRLLCVQQHKSHLPPLMQQVRESTKNLLRLLLSNPQAARLLQMESLGRSAEAQSFIDSLLELRGFLFEKLLTSPMEARDKAHFLQDLTRRNKRNQEVIDALEQELAASSKNRHAKAQKENFVIQELKNHLHQVLRFSEKSLLRTKHESEKQQKADFQASQARVAKIRQETLQLQSQFHNLLVENREAEQALRKKKYKVETEIENWIQKYDTEMSEKQGGEGPVGGTEVQAQRPGGGVLPDPGRAGDQLQEELGGRAGDATHGAGCHAHPGRVEGLPGPLHAQVQEEARQGQSEGQGQVRPPPPSPALTPSTLCAPHLPENRLGSHWTGEPCDDGFNAFPKLKTILKHILQINLILPRAVGCVPVGACRCYLHESMQARAPAHNHPFL</sequence>
<proteinExistence type="inferred from homology"/>
<comment type="similarity">
    <text evidence="3">Belongs to the DRC10 family.</text>
</comment>
<dbReference type="Proteomes" id="UP000694851">
    <property type="component" value="Unplaced"/>
</dbReference>
<accession>A0A8B7R7Q8</accession>
<comment type="subcellular location">
    <subcellularLocation>
        <location evidence="2">Cytoplasm</location>
        <location evidence="2">Cytoskeleton</location>
        <location evidence="2">Flagellum axoneme</location>
    </subcellularLocation>
</comment>
<evidence type="ECO:0000256" key="11">
    <source>
        <dbReference type="SAM" id="MobiDB-lite"/>
    </source>
</evidence>
<dbReference type="RefSeq" id="XP_019497105.1">
    <property type="nucleotide sequence ID" value="XM_019641560.1"/>
</dbReference>
<organism evidence="12 13">
    <name type="scientific">Hipposideros armiger</name>
    <name type="common">Great Himalayan leaf-nosed bat</name>
    <dbReference type="NCBI Taxonomy" id="186990"/>
    <lineage>
        <taxon>Eukaryota</taxon>
        <taxon>Metazoa</taxon>
        <taxon>Chordata</taxon>
        <taxon>Craniata</taxon>
        <taxon>Vertebrata</taxon>
        <taxon>Euteleostomi</taxon>
        <taxon>Mammalia</taxon>
        <taxon>Eutheria</taxon>
        <taxon>Laurasiatheria</taxon>
        <taxon>Chiroptera</taxon>
        <taxon>Yinpterochiroptera</taxon>
        <taxon>Rhinolophoidea</taxon>
        <taxon>Hipposideridae</taxon>
        <taxon>Hipposideros</taxon>
    </lineage>
</organism>
<evidence type="ECO:0000256" key="8">
    <source>
        <dbReference type="ARBA" id="ARBA00023212"/>
    </source>
</evidence>
<keyword evidence="12" id="KW-1185">Reference proteome</keyword>
<dbReference type="CTD" id="75732"/>
<evidence type="ECO:0000313" key="13">
    <source>
        <dbReference type="RefSeq" id="XP_019497104.1"/>
    </source>
</evidence>
<dbReference type="GeneID" id="109382213"/>
<keyword evidence="7" id="KW-0969">Cilium</keyword>
<keyword evidence="5" id="KW-0963">Cytoplasm</keyword>
<keyword evidence="8" id="KW-0206">Cytoskeleton</keyword>
<keyword evidence="10" id="KW-0175">Coiled coil</keyword>
<dbReference type="RefSeq" id="XP_019497106.1">
    <property type="nucleotide sequence ID" value="XM_019641561.1"/>
</dbReference>
<evidence type="ECO:0000256" key="7">
    <source>
        <dbReference type="ARBA" id="ARBA00023069"/>
    </source>
</evidence>
<evidence type="ECO:0000256" key="3">
    <source>
        <dbReference type="ARBA" id="ARBA00009071"/>
    </source>
</evidence>